<dbReference type="InterPro" id="IPR045851">
    <property type="entry name" value="AMP-bd_C_sf"/>
</dbReference>
<proteinExistence type="predicted"/>
<dbReference type="GO" id="GO:0016878">
    <property type="term" value="F:acid-thiol ligase activity"/>
    <property type="evidence" value="ECO:0007669"/>
    <property type="project" value="UniProtKB-ARBA"/>
</dbReference>
<dbReference type="Pfam" id="PF13193">
    <property type="entry name" value="AMP-binding_C"/>
    <property type="match status" value="1"/>
</dbReference>
<dbReference type="OrthoDB" id="9803968at2"/>
<dbReference type="RefSeq" id="WP_114589716.1">
    <property type="nucleotide sequence ID" value="NZ_CP031165.1"/>
</dbReference>
<dbReference type="EMBL" id="CP031165">
    <property type="protein sequence ID" value="AXV04822.1"/>
    <property type="molecule type" value="Genomic_DNA"/>
</dbReference>
<evidence type="ECO:0000313" key="5">
    <source>
        <dbReference type="Proteomes" id="UP000264006"/>
    </source>
</evidence>
<organism evidence="4 5">
    <name type="scientific">Euzebya pacifica</name>
    <dbReference type="NCBI Taxonomy" id="1608957"/>
    <lineage>
        <taxon>Bacteria</taxon>
        <taxon>Bacillati</taxon>
        <taxon>Actinomycetota</taxon>
        <taxon>Nitriliruptoria</taxon>
        <taxon>Euzebyales</taxon>
    </lineage>
</organism>
<dbReference type="InterPro" id="IPR000873">
    <property type="entry name" value="AMP-dep_synth/lig_dom"/>
</dbReference>
<sequence length="492" mass="53255">MSLDYLPWRCPADRRAAVAVRDDRTELTYRQLDDWTRAVAGQLAGSGLGRGDVVAIVLPNRVELLVVMLAAWRLGAVATPVNPVFTEHEARYQIEDADALIVVNEGLDESPRGGRMATGVDDLARPSGDRPPVGPEPADLDGSDLALLIYTSGSTGRPKGVMLDHDNAEAMTSQMVRHFGLTSEDHCMLVLPLFHVNAIMVSVLSVWRAGGQVSVVGQFSASRFFDDVERLRPTYFSAVPTIYAMLVALPEEVKPDTSSLRFVVCGAAPVSEELLVASNERYGFEMVEGYGLTEGTCASACNPVDGVRKLGTVGPALPGQQIRVVDEDGHPVPNGQRGEVLIAGPTVMRGYLGRPEATAETIVDGWLRTGDVGVLDDDGYLRIVDRVKDMIIRGGENLYPKEIESVLTTVDGVLEAAVVGQHDPLFGEVPVAFVSRYPGSDVDEETLLDHCRLHLTRVKVPVAINLVEELPRNPVGKIDKPGLRRSLQPQPT</sequence>
<dbReference type="Gene3D" id="3.30.300.30">
    <property type="match status" value="1"/>
</dbReference>
<evidence type="ECO:0000259" key="3">
    <source>
        <dbReference type="Pfam" id="PF13193"/>
    </source>
</evidence>
<reference evidence="4 5" key="1">
    <citation type="submission" date="2018-09" db="EMBL/GenBank/DDBJ databases">
        <title>Complete genome sequence of Euzebya sp. DY32-46 isolated from seawater of Pacific Ocean.</title>
        <authorList>
            <person name="Xu L."/>
            <person name="Wu Y.-H."/>
            <person name="Xu X.-W."/>
        </authorList>
    </citation>
    <scope>NUCLEOTIDE SEQUENCE [LARGE SCALE GENOMIC DNA]</scope>
    <source>
        <strain evidence="4 5">DY32-46</strain>
    </source>
</reference>
<dbReference type="PROSITE" id="PS00455">
    <property type="entry name" value="AMP_BINDING"/>
    <property type="match status" value="1"/>
</dbReference>
<dbReference type="Proteomes" id="UP000264006">
    <property type="component" value="Chromosome"/>
</dbReference>
<dbReference type="Gene3D" id="3.40.50.12780">
    <property type="entry name" value="N-terminal domain of ligase-like"/>
    <property type="match status" value="1"/>
</dbReference>
<feature type="domain" description="AMP-dependent synthetase/ligase" evidence="2">
    <location>
        <begin position="13"/>
        <end position="352"/>
    </location>
</feature>
<feature type="region of interest" description="Disordered" evidence="1">
    <location>
        <begin position="111"/>
        <end position="137"/>
    </location>
</feature>
<dbReference type="PANTHER" id="PTHR43767:SF1">
    <property type="entry name" value="NONRIBOSOMAL PEPTIDE SYNTHASE PES1 (EUROFUNG)-RELATED"/>
    <property type="match status" value="1"/>
</dbReference>
<evidence type="ECO:0000256" key="1">
    <source>
        <dbReference type="SAM" id="MobiDB-lite"/>
    </source>
</evidence>
<dbReference type="AlphaFoldDB" id="A0A346XRH5"/>
<dbReference type="PRINTS" id="PR00154">
    <property type="entry name" value="AMPBINDING"/>
</dbReference>
<evidence type="ECO:0000259" key="2">
    <source>
        <dbReference type="Pfam" id="PF00501"/>
    </source>
</evidence>
<dbReference type="SUPFAM" id="SSF56801">
    <property type="entry name" value="Acetyl-CoA synthetase-like"/>
    <property type="match status" value="1"/>
</dbReference>
<dbReference type="InterPro" id="IPR042099">
    <property type="entry name" value="ANL_N_sf"/>
</dbReference>
<dbReference type="InterPro" id="IPR050237">
    <property type="entry name" value="ATP-dep_AMP-bd_enzyme"/>
</dbReference>
<gene>
    <name evidence="4" type="ORF">DVS28_a0114</name>
</gene>
<accession>A0A346XRH5</accession>
<dbReference type="PANTHER" id="PTHR43767">
    <property type="entry name" value="LONG-CHAIN-FATTY-ACID--COA LIGASE"/>
    <property type="match status" value="1"/>
</dbReference>
<dbReference type="InterPro" id="IPR020459">
    <property type="entry name" value="AMP-binding"/>
</dbReference>
<dbReference type="KEGG" id="euz:DVS28_a0114"/>
<dbReference type="InterPro" id="IPR025110">
    <property type="entry name" value="AMP-bd_C"/>
</dbReference>
<feature type="domain" description="AMP-binding enzyme C-terminal" evidence="3">
    <location>
        <begin position="402"/>
        <end position="477"/>
    </location>
</feature>
<dbReference type="InterPro" id="IPR020845">
    <property type="entry name" value="AMP-binding_CS"/>
</dbReference>
<dbReference type="Pfam" id="PF00501">
    <property type="entry name" value="AMP-binding"/>
    <property type="match status" value="1"/>
</dbReference>
<protein>
    <submittedName>
        <fullName evidence="4">Acetoacetyl-CoA synthetase</fullName>
    </submittedName>
</protein>
<keyword evidence="5" id="KW-1185">Reference proteome</keyword>
<name>A0A346XRH5_9ACTN</name>
<evidence type="ECO:0000313" key="4">
    <source>
        <dbReference type="EMBL" id="AXV04822.1"/>
    </source>
</evidence>